<dbReference type="GO" id="GO:0009451">
    <property type="term" value="P:RNA modification"/>
    <property type="evidence" value="ECO:0000318"/>
    <property type="project" value="GO_Central"/>
</dbReference>
<dbReference type="PANTHER" id="PTHR47926:SF436">
    <property type="entry name" value="PENTATRICOPEPTIDE REPEAT-CONTAINING PROTEIN ELI1, CHLOROPLASTIC-LIKE ISOFORM X2"/>
    <property type="match status" value="1"/>
</dbReference>
<dbReference type="NCBIfam" id="TIGR00756">
    <property type="entry name" value="PPR"/>
    <property type="match status" value="4"/>
</dbReference>
<reference evidence="6" key="1">
    <citation type="journal article" date="2016" name="Nature">
        <title>The genome of the seagrass Zostera marina reveals angiosperm adaptation to the sea.</title>
        <authorList>
            <person name="Olsen J.L."/>
            <person name="Rouze P."/>
            <person name="Verhelst B."/>
            <person name="Lin Y.-C."/>
            <person name="Bayer T."/>
            <person name="Collen J."/>
            <person name="Dattolo E."/>
            <person name="De Paoli E."/>
            <person name="Dittami S."/>
            <person name="Maumus F."/>
            <person name="Michel G."/>
            <person name="Kersting A."/>
            <person name="Lauritano C."/>
            <person name="Lohaus R."/>
            <person name="Toepel M."/>
            <person name="Tonon T."/>
            <person name="Vanneste K."/>
            <person name="Amirebrahimi M."/>
            <person name="Brakel J."/>
            <person name="Bostroem C."/>
            <person name="Chovatia M."/>
            <person name="Grimwood J."/>
            <person name="Jenkins J.W."/>
            <person name="Jueterbock A."/>
            <person name="Mraz A."/>
            <person name="Stam W.T."/>
            <person name="Tice H."/>
            <person name="Bornberg-Bauer E."/>
            <person name="Green P.J."/>
            <person name="Pearson G.A."/>
            <person name="Procaccini G."/>
            <person name="Duarte C.M."/>
            <person name="Schmutz J."/>
            <person name="Reusch T.B.H."/>
            <person name="Van de Peer Y."/>
        </authorList>
    </citation>
    <scope>NUCLEOTIDE SEQUENCE [LARGE SCALE GENOMIC DNA]</scope>
    <source>
        <strain evidence="6">cv. Finnish</strain>
    </source>
</reference>
<dbReference type="Proteomes" id="UP000036987">
    <property type="component" value="Unassembled WGS sequence"/>
</dbReference>
<proteinExistence type="inferred from homology"/>
<dbReference type="EMBL" id="LFYR01000981">
    <property type="protein sequence ID" value="KMZ66124.1"/>
    <property type="molecule type" value="Genomic_DNA"/>
</dbReference>
<feature type="repeat" description="PPR" evidence="3">
    <location>
        <begin position="133"/>
        <end position="167"/>
    </location>
</feature>
<dbReference type="OMA" id="FSWNVAI"/>
<evidence type="ECO:0000256" key="2">
    <source>
        <dbReference type="ARBA" id="ARBA00022737"/>
    </source>
</evidence>
<comment type="similarity">
    <text evidence="1">Belongs to the PPR family. PCMP-H subfamily.</text>
</comment>
<evidence type="ECO:0000256" key="3">
    <source>
        <dbReference type="PROSITE-ProRule" id="PRU00708"/>
    </source>
</evidence>
<dbReference type="Pfam" id="PF01535">
    <property type="entry name" value="PPR"/>
    <property type="match status" value="3"/>
</dbReference>
<organism evidence="5 6">
    <name type="scientific">Zostera marina</name>
    <name type="common">Eelgrass</name>
    <dbReference type="NCBI Taxonomy" id="29655"/>
    <lineage>
        <taxon>Eukaryota</taxon>
        <taxon>Viridiplantae</taxon>
        <taxon>Streptophyta</taxon>
        <taxon>Embryophyta</taxon>
        <taxon>Tracheophyta</taxon>
        <taxon>Spermatophyta</taxon>
        <taxon>Magnoliopsida</taxon>
        <taxon>Liliopsida</taxon>
        <taxon>Zosteraceae</taxon>
        <taxon>Zostera</taxon>
    </lineage>
</organism>
<evidence type="ECO:0000313" key="6">
    <source>
        <dbReference type="Proteomes" id="UP000036987"/>
    </source>
</evidence>
<feature type="repeat" description="PPR" evidence="3">
    <location>
        <begin position="237"/>
        <end position="271"/>
    </location>
</feature>
<protein>
    <submittedName>
        <fullName evidence="5">Pentatricopeptide repeat-containing protein</fullName>
    </submittedName>
</protein>
<accession>A0A0K9PAZ1</accession>
<name>A0A0K9PAZ1_ZOSMR</name>
<dbReference type="InterPro" id="IPR011990">
    <property type="entry name" value="TPR-like_helical_dom_sf"/>
</dbReference>
<dbReference type="Pfam" id="PF13041">
    <property type="entry name" value="PPR_2"/>
    <property type="match status" value="3"/>
</dbReference>
<dbReference type="FunFam" id="1.25.40.10:FF:000348">
    <property type="entry name" value="Pentatricopeptide repeat-containing protein chloroplastic"/>
    <property type="match status" value="1"/>
</dbReference>
<evidence type="ECO:0000313" key="5">
    <source>
        <dbReference type="EMBL" id="KMZ66124.1"/>
    </source>
</evidence>
<feature type="region of interest" description="Disordered" evidence="4">
    <location>
        <begin position="1"/>
        <end position="26"/>
    </location>
</feature>
<evidence type="ECO:0000256" key="4">
    <source>
        <dbReference type="SAM" id="MobiDB-lite"/>
    </source>
</evidence>
<sequence>MGSFQAGSSPSAPHRQTSPTVGNSYTISTDPMSSVGTSLSALTPPPLRRRCRLCFTGVLLLSGAKPDKHTHPFLFRVCSKLQDVRLGNGILGHVIQLGTFSDLFVFNAVINFYAMCGEFGDARKVFDGSLVKDLVSWNSLINGYARRGRPVQGLELYEVMRKDGGGTMPDDVTMIGVVSCCSQLGDLGLGRELHRFVAENDVIRVSPILTNALIDMYIKCNSLEPARELFAAMPNKTSVSYTTMIVGYLKFSMLDAARNLFDEMPNKDIVPWNAMIAGYVQCKREKEAFSLFQEMQHSSEVCADEITMVSLLSACSQIGALDVGRWLHHHIHRRFILNVQLGTALVDMYAKCGHIKESLHVFDIMPERNTMTWTAIICGLANHGLGEEALDYFNKMIVVGLVPDGVTFIGVLSACSHAGLVDQGRKYFAQLSSKYKLKPKLKHYSCMVDLLGKAGLLDEAERLIQTMPMEPDEVVLGALFSACKAHRNMFMGERIGLRLLELDPHDSGIYVVLESMYKEANMVDKAREVRSVMQERQLEKTPGCSLIEVDGIVYEFIVRDKSHSQSKGIYTCLVHLGQQMGLGV</sequence>
<dbReference type="OrthoDB" id="185373at2759"/>
<feature type="repeat" description="PPR" evidence="3">
    <location>
        <begin position="369"/>
        <end position="403"/>
    </location>
</feature>
<keyword evidence="6" id="KW-1185">Reference proteome</keyword>
<dbReference type="PROSITE" id="PS51375">
    <property type="entry name" value="PPR"/>
    <property type="match status" value="3"/>
</dbReference>
<evidence type="ECO:0000256" key="1">
    <source>
        <dbReference type="ARBA" id="ARBA00006643"/>
    </source>
</evidence>
<dbReference type="FunFam" id="1.25.40.10:FF:000690">
    <property type="entry name" value="Pentatricopeptide repeat-containing protein"/>
    <property type="match status" value="1"/>
</dbReference>
<dbReference type="InterPro" id="IPR046960">
    <property type="entry name" value="PPR_At4g14850-like_plant"/>
</dbReference>
<gene>
    <name evidence="5" type="ORF">ZOSMA_2G01360</name>
</gene>
<dbReference type="Pfam" id="PF20431">
    <property type="entry name" value="E_motif"/>
    <property type="match status" value="1"/>
</dbReference>
<dbReference type="GO" id="GO:0003729">
    <property type="term" value="F:mRNA binding"/>
    <property type="evidence" value="ECO:0007669"/>
    <property type="project" value="UniProtKB-ARBA"/>
</dbReference>
<dbReference type="InterPro" id="IPR002885">
    <property type="entry name" value="PPR_rpt"/>
</dbReference>
<comment type="caution">
    <text evidence="5">The sequence shown here is derived from an EMBL/GenBank/DDBJ whole genome shotgun (WGS) entry which is preliminary data.</text>
</comment>
<dbReference type="AlphaFoldDB" id="A0A0K9PAZ1"/>
<keyword evidence="2" id="KW-0677">Repeat</keyword>
<dbReference type="PANTHER" id="PTHR47926">
    <property type="entry name" value="PENTATRICOPEPTIDE REPEAT-CONTAINING PROTEIN"/>
    <property type="match status" value="1"/>
</dbReference>
<dbReference type="InterPro" id="IPR046848">
    <property type="entry name" value="E_motif"/>
</dbReference>
<dbReference type="Gene3D" id="1.25.40.10">
    <property type="entry name" value="Tetratricopeptide repeat domain"/>
    <property type="match status" value="3"/>
</dbReference>